<dbReference type="Gene3D" id="3.30.160.150">
    <property type="entry name" value="Lipoprotein like domain"/>
    <property type="match status" value="1"/>
</dbReference>
<protein>
    <submittedName>
        <fullName evidence="2">LPS assembly lipoprotein LptE</fullName>
    </submittedName>
</protein>
<gene>
    <name evidence="2" type="primary">lptE</name>
    <name evidence="2" type="ORF">RPE78_06560</name>
</gene>
<dbReference type="PROSITE" id="PS51318">
    <property type="entry name" value="TAT"/>
    <property type="match status" value="1"/>
</dbReference>
<keyword evidence="2" id="KW-0449">Lipoprotein</keyword>
<reference evidence="2 3" key="1">
    <citation type="submission" date="2023-09" db="EMBL/GenBank/DDBJ databases">
        <title>Thioclava shenzhenensis sp. nov., a multidrug resistant bacteria-antagonizing species isolated from coastal seawater.</title>
        <authorList>
            <person name="Long M."/>
        </authorList>
    </citation>
    <scope>NUCLEOTIDE SEQUENCE [LARGE SCALE GENOMIC DNA]</scope>
    <source>
        <strain evidence="2 3">FTW29</strain>
    </source>
</reference>
<keyword evidence="1" id="KW-0732">Signal</keyword>
<evidence type="ECO:0000256" key="1">
    <source>
        <dbReference type="SAM" id="SignalP"/>
    </source>
</evidence>
<sequence length="165" mass="17850">MWSSNRRTFLLGALAAPALAACGFTPAYGPQGGGAKLLSALQVDAPQSQDDFAYRRRLSERLGPAQTPRYRLSYTITTGVMGQAISQDDVTNRYSLNGTATYRLYDMANDAVLLTGRVSSFTSWSATGTIVATQTAERDAHKRLMRILADQTVTRLLAQAGSLPE</sequence>
<evidence type="ECO:0000313" key="3">
    <source>
        <dbReference type="Proteomes" id="UP001623290"/>
    </source>
</evidence>
<keyword evidence="3" id="KW-1185">Reference proteome</keyword>
<organism evidence="2 3">
    <name type="scientific">Thioclava litoralis</name>
    <dbReference type="NCBI Taxonomy" id="3076557"/>
    <lineage>
        <taxon>Bacteria</taxon>
        <taxon>Pseudomonadati</taxon>
        <taxon>Pseudomonadota</taxon>
        <taxon>Alphaproteobacteria</taxon>
        <taxon>Rhodobacterales</taxon>
        <taxon>Paracoccaceae</taxon>
        <taxon>Thioclava</taxon>
    </lineage>
</organism>
<dbReference type="PROSITE" id="PS51257">
    <property type="entry name" value="PROKAR_LIPOPROTEIN"/>
    <property type="match status" value="1"/>
</dbReference>
<dbReference type="InterPro" id="IPR006311">
    <property type="entry name" value="TAT_signal"/>
</dbReference>
<feature type="chain" id="PRO_5046960273" evidence="1">
    <location>
        <begin position="21"/>
        <end position="165"/>
    </location>
</feature>
<dbReference type="Proteomes" id="UP001623290">
    <property type="component" value="Chromosome"/>
</dbReference>
<accession>A0ABZ1E1I8</accession>
<dbReference type="InterPro" id="IPR007485">
    <property type="entry name" value="LPS_assembly_LptE"/>
</dbReference>
<feature type="signal peptide" evidence="1">
    <location>
        <begin position="1"/>
        <end position="20"/>
    </location>
</feature>
<proteinExistence type="predicted"/>
<dbReference type="Pfam" id="PF04390">
    <property type="entry name" value="LptE"/>
    <property type="match status" value="1"/>
</dbReference>
<dbReference type="RefSeq" id="WP_339108702.1">
    <property type="nucleotide sequence ID" value="NZ_CP135443.1"/>
</dbReference>
<dbReference type="EMBL" id="CP135443">
    <property type="protein sequence ID" value="WRY34940.1"/>
    <property type="molecule type" value="Genomic_DNA"/>
</dbReference>
<evidence type="ECO:0000313" key="2">
    <source>
        <dbReference type="EMBL" id="WRY34940.1"/>
    </source>
</evidence>
<name>A0ABZ1E1I8_9RHOB</name>